<accession>A0A249SNQ7</accession>
<feature type="domain" description="Smf/DprA SLOG" evidence="1">
    <location>
        <begin position="45"/>
        <end position="258"/>
    </location>
</feature>
<dbReference type="GO" id="GO:0009294">
    <property type="term" value="P:DNA-mediated transformation"/>
    <property type="evidence" value="ECO:0007669"/>
    <property type="project" value="InterPro"/>
</dbReference>
<dbReference type="STRING" id="1336232.GCA_000518825_00896"/>
<dbReference type="Pfam" id="PF02481">
    <property type="entry name" value="DNA_processg_A"/>
    <property type="match status" value="1"/>
</dbReference>
<dbReference type="InterPro" id="IPR057666">
    <property type="entry name" value="DrpA_SLOG"/>
</dbReference>
<keyword evidence="3" id="KW-1185">Reference proteome</keyword>
<evidence type="ECO:0000313" key="3">
    <source>
        <dbReference type="Proteomes" id="UP000232229"/>
    </source>
</evidence>
<evidence type="ECO:0000259" key="1">
    <source>
        <dbReference type="Pfam" id="PF02481"/>
    </source>
</evidence>
<name>A0A249SNQ7_9MOLU</name>
<gene>
    <name evidence="2" type="ORF">CK556_03040</name>
</gene>
<protein>
    <recommendedName>
        <fullName evidence="1">Smf/DprA SLOG domain-containing protein</fullName>
    </recommendedName>
</protein>
<dbReference type="AlphaFoldDB" id="A0A249SNQ7"/>
<reference evidence="2 3" key="1">
    <citation type="submission" date="2017-08" db="EMBL/GenBank/DDBJ databases">
        <title>Complete Genome Sequence of Mesoplasma chauliocola.</title>
        <authorList>
            <person name="Knight T.F.Jr."/>
            <person name="Citino T."/>
        </authorList>
    </citation>
    <scope>NUCLEOTIDE SEQUENCE [LARGE SCALE GENOMIC DNA]</scope>
    <source>
        <strain evidence="2 3">CHPA-2</strain>
    </source>
</reference>
<proteinExistence type="predicted"/>
<dbReference type="Proteomes" id="UP000232229">
    <property type="component" value="Chromosome"/>
</dbReference>
<dbReference type="Gene3D" id="3.40.50.450">
    <property type="match status" value="1"/>
</dbReference>
<organism evidence="2 3">
    <name type="scientific">Mesoplasma chauliocola</name>
    <dbReference type="NCBI Taxonomy" id="216427"/>
    <lineage>
        <taxon>Bacteria</taxon>
        <taxon>Bacillati</taxon>
        <taxon>Mycoplasmatota</taxon>
        <taxon>Mollicutes</taxon>
        <taxon>Entomoplasmatales</taxon>
        <taxon>Entomoplasmataceae</taxon>
        <taxon>Mesoplasma</taxon>
    </lineage>
</organism>
<dbReference type="KEGG" id="mchc:CK556_03040"/>
<sequence>MDNVLLYFSLKYNGNWEQIYNALDVKEKIETQELIQIPETIPNNYISIINPIYPNSLKQILRPPFVLYYLGNPTILENYYQTIHFNSGNFNDSYNLKMAKEIIFDLIKEKRTMLFSQNTKVDEELVDFIIKNKGRLILLVNENLQNFINSEFWSKYKDIDYSEFIVLSEYETSSIFKNEKSKKESSEFIRLINGLSKTTVFLENSEWNKIEPVLNAIINENKIYFAIPQSIKESNSSSNKILKMGGKFLESAVDILNQI</sequence>
<dbReference type="RefSeq" id="WP_027875422.1">
    <property type="nucleotide sequence ID" value="NZ_CP023173.1"/>
</dbReference>
<evidence type="ECO:0000313" key="2">
    <source>
        <dbReference type="EMBL" id="ASZ09304.1"/>
    </source>
</evidence>
<dbReference type="EMBL" id="CP023173">
    <property type="protein sequence ID" value="ASZ09304.1"/>
    <property type="molecule type" value="Genomic_DNA"/>
</dbReference>